<evidence type="ECO:0000313" key="1">
    <source>
        <dbReference type="EMBL" id="MBI3014546.1"/>
    </source>
</evidence>
<organism evidence="1 2">
    <name type="scientific">Tectimicrobiota bacterium</name>
    <dbReference type="NCBI Taxonomy" id="2528274"/>
    <lineage>
        <taxon>Bacteria</taxon>
        <taxon>Pseudomonadati</taxon>
        <taxon>Nitrospinota/Tectimicrobiota group</taxon>
        <taxon>Candidatus Tectimicrobiota</taxon>
    </lineage>
</organism>
<dbReference type="Proteomes" id="UP000741360">
    <property type="component" value="Unassembled WGS sequence"/>
</dbReference>
<reference evidence="1" key="1">
    <citation type="submission" date="2020-07" db="EMBL/GenBank/DDBJ databases">
        <title>Huge and variable diversity of episymbiotic CPR bacteria and DPANN archaea in groundwater ecosystems.</title>
        <authorList>
            <person name="He C.Y."/>
            <person name="Keren R."/>
            <person name="Whittaker M."/>
            <person name="Farag I.F."/>
            <person name="Doudna J."/>
            <person name="Cate J.H.D."/>
            <person name="Banfield J.F."/>
        </authorList>
    </citation>
    <scope>NUCLEOTIDE SEQUENCE</scope>
    <source>
        <strain evidence="1">NC_groundwater_717_Ag_S-0.2um_59_8</strain>
    </source>
</reference>
<protein>
    <submittedName>
        <fullName evidence="1">Uncharacterized protein</fullName>
    </submittedName>
</protein>
<proteinExistence type="predicted"/>
<feature type="non-terminal residue" evidence="1">
    <location>
        <position position="1"/>
    </location>
</feature>
<accession>A0A932M170</accession>
<comment type="caution">
    <text evidence="1">The sequence shown here is derived from an EMBL/GenBank/DDBJ whole genome shotgun (WGS) entry which is preliminary data.</text>
</comment>
<name>A0A932M170_UNCTE</name>
<evidence type="ECO:0000313" key="2">
    <source>
        <dbReference type="Proteomes" id="UP000741360"/>
    </source>
</evidence>
<dbReference type="EMBL" id="JACPSX010000103">
    <property type="protein sequence ID" value="MBI3014546.1"/>
    <property type="molecule type" value="Genomic_DNA"/>
</dbReference>
<dbReference type="AlphaFoldDB" id="A0A932M170"/>
<gene>
    <name evidence="1" type="ORF">HYY65_05690</name>
</gene>
<sequence length="98" mass="11009">YETLLDRARKGGSGTDRTAGELSDIVQELEEFEAALDRVIALPYDPLLDDGVRVNIASLQKAGVLASPVLTTKEIDRAVRDRNVWRKEDQLQETVWEI</sequence>